<reference evidence="1" key="1">
    <citation type="journal article" date="2021" name="Proc. Natl. Acad. Sci. U.S.A.">
        <title>A Catalog of Tens of Thousands of Viruses from Human Metagenomes Reveals Hidden Associations with Chronic Diseases.</title>
        <authorList>
            <person name="Tisza M.J."/>
            <person name="Buck C.B."/>
        </authorList>
    </citation>
    <scope>NUCLEOTIDE SEQUENCE</scope>
    <source>
        <strain evidence="1">CtwVB15</strain>
    </source>
</reference>
<evidence type="ECO:0000313" key="1">
    <source>
        <dbReference type="EMBL" id="DAF95976.1"/>
    </source>
</evidence>
<sequence length="51" mass="6191">MFIVLILIDFVKFRGNFLFTTKKVLQLSFKYRTKESRKGRKGRPQRRKGKK</sequence>
<accession>A0A8S5UNB4</accession>
<organism evidence="1">
    <name type="scientific">Myoviridae sp. ctwVB15</name>
    <dbReference type="NCBI Taxonomy" id="2825208"/>
    <lineage>
        <taxon>Viruses</taxon>
        <taxon>Duplodnaviria</taxon>
        <taxon>Heunggongvirae</taxon>
        <taxon>Uroviricota</taxon>
        <taxon>Caudoviricetes</taxon>
    </lineage>
</organism>
<dbReference type="EMBL" id="BK016112">
    <property type="protein sequence ID" value="DAF95976.1"/>
    <property type="molecule type" value="Genomic_DNA"/>
</dbReference>
<protein>
    <submittedName>
        <fullName evidence="1">Uncharacterized protein</fullName>
    </submittedName>
</protein>
<name>A0A8S5UNB4_9CAUD</name>
<proteinExistence type="predicted"/>